<dbReference type="RefSeq" id="XP_025595421.1">
    <property type="nucleotide sequence ID" value="XM_025739190.1"/>
</dbReference>
<name>A0A316Z2K1_9BASI</name>
<evidence type="ECO:0008006" key="3">
    <source>
        <dbReference type="Google" id="ProtNLM"/>
    </source>
</evidence>
<dbReference type="PANTHER" id="PTHR33973">
    <property type="entry name" value="OS07G0153300 PROTEIN"/>
    <property type="match status" value="1"/>
</dbReference>
<gene>
    <name evidence="1" type="ORF">FA09DRAFT_151727</name>
</gene>
<dbReference type="OrthoDB" id="3340520at2759"/>
<proteinExistence type="predicted"/>
<dbReference type="EMBL" id="KZ819306">
    <property type="protein sequence ID" value="PWN95142.1"/>
    <property type="molecule type" value="Genomic_DNA"/>
</dbReference>
<keyword evidence="2" id="KW-1185">Reference proteome</keyword>
<organism evidence="1 2">
    <name type="scientific">Tilletiopsis washingtonensis</name>
    <dbReference type="NCBI Taxonomy" id="58919"/>
    <lineage>
        <taxon>Eukaryota</taxon>
        <taxon>Fungi</taxon>
        <taxon>Dikarya</taxon>
        <taxon>Basidiomycota</taxon>
        <taxon>Ustilaginomycotina</taxon>
        <taxon>Exobasidiomycetes</taxon>
        <taxon>Entylomatales</taxon>
        <taxon>Entylomatales incertae sedis</taxon>
        <taxon>Tilletiopsis</taxon>
    </lineage>
</organism>
<dbReference type="PANTHER" id="PTHR33973:SF4">
    <property type="entry name" value="OS07G0153300 PROTEIN"/>
    <property type="match status" value="1"/>
</dbReference>
<dbReference type="Pfam" id="PF07103">
    <property type="entry name" value="DUF1365"/>
    <property type="match status" value="1"/>
</dbReference>
<evidence type="ECO:0000313" key="1">
    <source>
        <dbReference type="EMBL" id="PWN95142.1"/>
    </source>
</evidence>
<evidence type="ECO:0000313" key="2">
    <source>
        <dbReference type="Proteomes" id="UP000245946"/>
    </source>
</evidence>
<protein>
    <recommendedName>
        <fullName evidence="3">DUF1365-domain-containing protein</fullName>
    </recommendedName>
</protein>
<accession>A0A316Z2K1</accession>
<dbReference type="AlphaFoldDB" id="A0A316Z2K1"/>
<reference evidence="1 2" key="1">
    <citation type="journal article" date="2018" name="Mol. Biol. Evol.">
        <title>Broad Genomic Sampling Reveals a Smut Pathogenic Ancestry of the Fungal Clade Ustilaginomycotina.</title>
        <authorList>
            <person name="Kijpornyongpan T."/>
            <person name="Mondo S.J."/>
            <person name="Barry K."/>
            <person name="Sandor L."/>
            <person name="Lee J."/>
            <person name="Lipzen A."/>
            <person name="Pangilinan J."/>
            <person name="LaButti K."/>
            <person name="Hainaut M."/>
            <person name="Henrissat B."/>
            <person name="Grigoriev I.V."/>
            <person name="Spatafora J.W."/>
            <person name="Aime M.C."/>
        </authorList>
    </citation>
    <scope>NUCLEOTIDE SEQUENCE [LARGE SCALE GENOMIC DNA]</scope>
    <source>
        <strain evidence="1 2">MCA 4186</strain>
    </source>
</reference>
<dbReference type="GeneID" id="37266736"/>
<dbReference type="InterPro" id="IPR010775">
    <property type="entry name" value="DUF1365"/>
</dbReference>
<sequence>MGNGTASVGAAAAAAHTSSWLRTLALDVAVPALLLLLSVPSLLSLLPRRKGARHTRVTAATPASAYLSSARVAHARFIPAPHAFAYPALYGLFDLAALERGLCDAASAFVWRGVRPRGAAAATRWPFLTGIQPRSHLHLALPQLPSSSRTLVEGSIRAKLAYELRERGYLLAGPQDGVSYAEWSAGLGETWMVCMPALLGMQGINPLTIYYVHRPSPTPGERGAFWLAVLEVHNTFAERHVYVLEAGVEEDALKSGASRHRGHFEHAWTFERAFHVSPFNDRGGWYRLLLRPLWADDAATPHIDVRLLLLVAPADDASPDAPLRKKLFASLTSTVVSPLTTRSLLSSLARQPFDLLLPLARILKEAATLHFKKRLSVFPRPDPRAPGGSESVPNDVQAARAGRAPERGAVGWQLLSDFDEAARARLEAFAKLRAAEDDGVGFKLSSPDPLARSIDVAPRRAEAGSTAIHSLSPVFFADVLLLPPALAEQLGADTARRWSRSGPSLASYFSSSSTAQAGGWRTRAARSIRRRHVLWLLSFASPDVRASTLAQLEAPHPLDVVGGQELSLMLLRGMLSAHLAARIEETAVRSLGVHYVSGTEGWLELKRASERMGGEWDEKLGSVLLPLPKHAR</sequence>
<dbReference type="Proteomes" id="UP000245946">
    <property type="component" value="Unassembled WGS sequence"/>
</dbReference>